<feature type="domain" description="N-acetyltransferase" evidence="3">
    <location>
        <begin position="23"/>
        <end position="200"/>
    </location>
</feature>
<dbReference type="PROSITE" id="PS51186">
    <property type="entry name" value="GNAT"/>
    <property type="match status" value="2"/>
</dbReference>
<protein>
    <submittedName>
        <fullName evidence="4">GNAT family N-acetyltransferase</fullName>
        <ecNumber evidence="4">2.3.1.-</ecNumber>
    </submittedName>
</protein>
<dbReference type="InterPro" id="IPR000182">
    <property type="entry name" value="GNAT_dom"/>
</dbReference>
<evidence type="ECO:0000256" key="2">
    <source>
        <dbReference type="ARBA" id="ARBA00023315"/>
    </source>
</evidence>
<proteinExistence type="predicted"/>
<evidence type="ECO:0000256" key="1">
    <source>
        <dbReference type="ARBA" id="ARBA00022679"/>
    </source>
</evidence>
<dbReference type="CDD" id="cd04301">
    <property type="entry name" value="NAT_SF"/>
    <property type="match status" value="1"/>
</dbReference>
<dbReference type="Proteomes" id="UP001596527">
    <property type="component" value="Unassembled WGS sequence"/>
</dbReference>
<keyword evidence="5" id="KW-1185">Reference proteome</keyword>
<dbReference type="Pfam" id="PF00583">
    <property type="entry name" value="Acetyltransf_1"/>
    <property type="match status" value="1"/>
</dbReference>
<dbReference type="EMBL" id="JBHTEF010000001">
    <property type="protein sequence ID" value="MFC7580312.1"/>
    <property type="molecule type" value="Genomic_DNA"/>
</dbReference>
<evidence type="ECO:0000259" key="3">
    <source>
        <dbReference type="PROSITE" id="PS51186"/>
    </source>
</evidence>
<dbReference type="SUPFAM" id="SSF55729">
    <property type="entry name" value="Acyl-CoA N-acyltransferases (Nat)"/>
    <property type="match status" value="2"/>
</dbReference>
<accession>A0ABW2SJQ8</accession>
<keyword evidence="1 4" id="KW-0808">Transferase</keyword>
<dbReference type="Gene3D" id="3.40.630.30">
    <property type="match status" value="1"/>
</dbReference>
<reference evidence="5" key="1">
    <citation type="journal article" date="2019" name="Int. J. Syst. Evol. Microbiol.">
        <title>The Global Catalogue of Microorganisms (GCM) 10K type strain sequencing project: providing services to taxonomists for standard genome sequencing and annotation.</title>
        <authorList>
            <consortium name="The Broad Institute Genomics Platform"/>
            <consortium name="The Broad Institute Genome Sequencing Center for Infectious Disease"/>
            <person name="Wu L."/>
            <person name="Ma J."/>
        </authorList>
    </citation>
    <scope>NUCLEOTIDE SEQUENCE [LARGE SCALE GENOMIC DNA]</scope>
    <source>
        <strain evidence="5">CCUG 56698</strain>
    </source>
</reference>
<dbReference type="GO" id="GO:0016746">
    <property type="term" value="F:acyltransferase activity"/>
    <property type="evidence" value="ECO:0007669"/>
    <property type="project" value="UniProtKB-KW"/>
</dbReference>
<dbReference type="EC" id="2.3.1.-" evidence="4"/>
<name>A0ABW2SJQ8_9ACTO</name>
<sequence length="338" mass="37707">MTGLAERLEAPDAVPYPGAHLGLRWRPLIPSDGPAVAALIRDAEDFDRAIDRTSSQEIADMMEGGGADLMDTIVGLDSEDQVCAVASVRVLRDVEDMAIAVVNAFIAPHWRERGVGRALLFWQDGRARQLLLRVFGADSEVPALVTNIVDAHVTERRRLYIAAGFYARRTFRIMYREIEGAEEAVPARDGYRIVPWDSVDERVVRAVHMDVFTTHFWPEVRGRWWDEAMVELDRRWSFVALSPRDEVAGYLAVGRPAERWVAEGRTEAYVSLLGVSEEHRRHGLSTALMSATLAAAAGSGVSRVGLDVDMDSSSNAHAIYEHWGFVDQSSQVYYTIDH</sequence>
<evidence type="ECO:0000313" key="5">
    <source>
        <dbReference type="Proteomes" id="UP001596527"/>
    </source>
</evidence>
<feature type="domain" description="N-acetyltransferase" evidence="3">
    <location>
        <begin position="191"/>
        <end position="338"/>
    </location>
</feature>
<keyword evidence="2 4" id="KW-0012">Acyltransferase</keyword>
<organism evidence="4 5">
    <name type="scientific">Schaalia naturae</name>
    <dbReference type="NCBI Taxonomy" id="635203"/>
    <lineage>
        <taxon>Bacteria</taxon>
        <taxon>Bacillati</taxon>
        <taxon>Actinomycetota</taxon>
        <taxon>Actinomycetes</taxon>
        <taxon>Actinomycetales</taxon>
        <taxon>Actinomycetaceae</taxon>
        <taxon>Schaalia</taxon>
    </lineage>
</organism>
<dbReference type="PANTHER" id="PTHR43420">
    <property type="entry name" value="ACETYLTRANSFERASE"/>
    <property type="match status" value="1"/>
</dbReference>
<dbReference type="InterPro" id="IPR016181">
    <property type="entry name" value="Acyl_CoA_acyltransferase"/>
</dbReference>
<comment type="caution">
    <text evidence="4">The sequence shown here is derived from an EMBL/GenBank/DDBJ whole genome shotgun (WGS) entry which is preliminary data.</text>
</comment>
<gene>
    <name evidence="4" type="ORF">ACFQWG_03615</name>
</gene>
<evidence type="ECO:0000313" key="4">
    <source>
        <dbReference type="EMBL" id="MFC7580312.1"/>
    </source>
</evidence>
<dbReference type="InterPro" id="IPR050680">
    <property type="entry name" value="YpeA/RimI_acetyltransf"/>
</dbReference>
<dbReference type="RefSeq" id="WP_380972196.1">
    <property type="nucleotide sequence ID" value="NZ_JBHTEF010000001.1"/>
</dbReference>